<sequence>MESSFCLKFSWLLIFLFIILGFAFIDPNIFAIWAGQFSLDVLFWCPLIFSLLWLGDKKQLLDLLLSC</sequence>
<proteinExistence type="predicted"/>
<reference evidence="2" key="1">
    <citation type="submission" date="2018-02" db="EMBL/GenBank/DDBJ databases">
        <title>Rhizophora mucronata_Transcriptome.</title>
        <authorList>
            <person name="Meera S.P."/>
            <person name="Sreeshan A."/>
            <person name="Augustine A."/>
        </authorList>
    </citation>
    <scope>NUCLEOTIDE SEQUENCE</scope>
    <source>
        <tissue evidence="2">Leaf</tissue>
    </source>
</reference>
<feature type="transmembrane region" description="Helical" evidence="1">
    <location>
        <begin position="31"/>
        <end position="54"/>
    </location>
</feature>
<keyword evidence="1" id="KW-0812">Transmembrane</keyword>
<evidence type="ECO:0000256" key="1">
    <source>
        <dbReference type="SAM" id="Phobius"/>
    </source>
</evidence>
<accession>A0A2P2MTF7</accession>
<keyword evidence="1" id="KW-1133">Transmembrane helix</keyword>
<evidence type="ECO:0000313" key="2">
    <source>
        <dbReference type="EMBL" id="MBX33481.1"/>
    </source>
</evidence>
<dbReference type="AlphaFoldDB" id="A0A2P2MTF7"/>
<name>A0A2P2MTF7_RHIMU</name>
<dbReference type="EMBL" id="GGEC01052997">
    <property type="protein sequence ID" value="MBX33481.1"/>
    <property type="molecule type" value="Transcribed_RNA"/>
</dbReference>
<feature type="transmembrane region" description="Helical" evidence="1">
    <location>
        <begin position="7"/>
        <end position="25"/>
    </location>
</feature>
<organism evidence="2">
    <name type="scientific">Rhizophora mucronata</name>
    <name type="common">Asiatic mangrove</name>
    <dbReference type="NCBI Taxonomy" id="61149"/>
    <lineage>
        <taxon>Eukaryota</taxon>
        <taxon>Viridiplantae</taxon>
        <taxon>Streptophyta</taxon>
        <taxon>Embryophyta</taxon>
        <taxon>Tracheophyta</taxon>
        <taxon>Spermatophyta</taxon>
        <taxon>Magnoliopsida</taxon>
        <taxon>eudicotyledons</taxon>
        <taxon>Gunneridae</taxon>
        <taxon>Pentapetalae</taxon>
        <taxon>rosids</taxon>
        <taxon>fabids</taxon>
        <taxon>Malpighiales</taxon>
        <taxon>Rhizophoraceae</taxon>
        <taxon>Rhizophora</taxon>
    </lineage>
</organism>
<protein>
    <submittedName>
        <fullName evidence="2">Uncharacterized protein</fullName>
    </submittedName>
</protein>
<keyword evidence="1" id="KW-0472">Membrane</keyword>